<keyword evidence="1" id="KW-1133">Transmembrane helix</keyword>
<proteinExistence type="predicted"/>
<feature type="transmembrane region" description="Helical" evidence="1">
    <location>
        <begin position="36"/>
        <end position="58"/>
    </location>
</feature>
<accession>A0A2U1PUU4</accession>
<dbReference type="EMBL" id="PKPP01000710">
    <property type="protein sequence ID" value="PWA89505.1"/>
    <property type="molecule type" value="Genomic_DNA"/>
</dbReference>
<protein>
    <submittedName>
        <fullName evidence="2">Major facilitator superfamily protein</fullName>
    </submittedName>
</protein>
<evidence type="ECO:0000313" key="2">
    <source>
        <dbReference type="EMBL" id="PWA89505.1"/>
    </source>
</evidence>
<keyword evidence="1" id="KW-0472">Membrane</keyword>
<evidence type="ECO:0000256" key="1">
    <source>
        <dbReference type="SAM" id="Phobius"/>
    </source>
</evidence>
<gene>
    <name evidence="2" type="ORF">CTI12_AA111140</name>
</gene>
<dbReference type="STRING" id="35608.A0A2U1PUU4"/>
<dbReference type="Proteomes" id="UP000245207">
    <property type="component" value="Unassembled WGS sequence"/>
</dbReference>
<organism evidence="2 3">
    <name type="scientific">Artemisia annua</name>
    <name type="common">Sweet wormwood</name>
    <dbReference type="NCBI Taxonomy" id="35608"/>
    <lineage>
        <taxon>Eukaryota</taxon>
        <taxon>Viridiplantae</taxon>
        <taxon>Streptophyta</taxon>
        <taxon>Embryophyta</taxon>
        <taxon>Tracheophyta</taxon>
        <taxon>Spermatophyta</taxon>
        <taxon>Magnoliopsida</taxon>
        <taxon>eudicotyledons</taxon>
        <taxon>Gunneridae</taxon>
        <taxon>Pentapetalae</taxon>
        <taxon>asterids</taxon>
        <taxon>campanulids</taxon>
        <taxon>Asterales</taxon>
        <taxon>Asteraceae</taxon>
        <taxon>Asteroideae</taxon>
        <taxon>Anthemideae</taxon>
        <taxon>Artemisiinae</taxon>
        <taxon>Artemisia</taxon>
    </lineage>
</organism>
<name>A0A2U1PUU4_ARTAN</name>
<comment type="caution">
    <text evidence="2">The sequence shown here is derived from an EMBL/GenBank/DDBJ whole genome shotgun (WGS) entry which is preliminary data.</text>
</comment>
<keyword evidence="1" id="KW-0812">Transmembrane</keyword>
<feature type="transmembrane region" description="Helical" evidence="1">
    <location>
        <begin position="70"/>
        <end position="91"/>
    </location>
</feature>
<keyword evidence="3" id="KW-1185">Reference proteome</keyword>
<evidence type="ECO:0000313" key="3">
    <source>
        <dbReference type="Proteomes" id="UP000245207"/>
    </source>
</evidence>
<dbReference type="AlphaFoldDB" id="A0A2U1PUU4"/>
<reference evidence="2 3" key="1">
    <citation type="journal article" date="2018" name="Mol. Plant">
        <title>The genome of Artemisia annua provides insight into the evolution of Asteraceae family and artemisinin biosynthesis.</title>
        <authorList>
            <person name="Shen Q."/>
            <person name="Zhang L."/>
            <person name="Liao Z."/>
            <person name="Wang S."/>
            <person name="Yan T."/>
            <person name="Shi P."/>
            <person name="Liu M."/>
            <person name="Fu X."/>
            <person name="Pan Q."/>
            <person name="Wang Y."/>
            <person name="Lv Z."/>
            <person name="Lu X."/>
            <person name="Zhang F."/>
            <person name="Jiang W."/>
            <person name="Ma Y."/>
            <person name="Chen M."/>
            <person name="Hao X."/>
            <person name="Li L."/>
            <person name="Tang Y."/>
            <person name="Lv G."/>
            <person name="Zhou Y."/>
            <person name="Sun X."/>
            <person name="Brodelius P.E."/>
            <person name="Rose J.K.C."/>
            <person name="Tang K."/>
        </authorList>
    </citation>
    <scope>NUCLEOTIDE SEQUENCE [LARGE SCALE GENOMIC DNA]</scope>
    <source>
        <strain evidence="3">cv. Huhao1</strain>
        <tissue evidence="2">Leaf</tissue>
    </source>
</reference>
<dbReference type="OrthoDB" id="1719992at2759"/>
<sequence length="116" mass="12969">MLWNPPSHHGPSCLGTLRPQILWAHLQHPHPQSLTWFLPLLCLLVGFLYDAEAITIYGGNTCIGAHCYHLGFIVITIVSVVGFGLDVWLAIRTKALYTRIYTSWKSKKSMAVSNGH</sequence>